<dbReference type="InterPro" id="IPR008969">
    <property type="entry name" value="CarboxyPept-like_regulatory"/>
</dbReference>
<dbReference type="Gene3D" id="3.30.1150.10">
    <property type="match status" value="1"/>
</dbReference>
<dbReference type="SUPFAM" id="SSF74653">
    <property type="entry name" value="TolA/TonB C-terminal domain"/>
    <property type="match status" value="1"/>
</dbReference>
<dbReference type="Pfam" id="PF13715">
    <property type="entry name" value="CarbopepD_reg_2"/>
    <property type="match status" value="1"/>
</dbReference>
<dbReference type="Gene3D" id="2.60.40.1120">
    <property type="entry name" value="Carboxypeptidase-like, regulatory domain"/>
    <property type="match status" value="1"/>
</dbReference>
<feature type="transmembrane region" description="Helical" evidence="2">
    <location>
        <begin position="90"/>
        <end position="111"/>
    </location>
</feature>
<dbReference type="Proteomes" id="UP000192796">
    <property type="component" value="Unassembled WGS sequence"/>
</dbReference>
<evidence type="ECO:0000313" key="3">
    <source>
        <dbReference type="EMBL" id="OQP62362.1"/>
    </source>
</evidence>
<keyword evidence="4" id="KW-1185">Reference proteome</keyword>
<reference evidence="3 4" key="1">
    <citation type="submission" date="2016-03" db="EMBL/GenBank/DDBJ databases">
        <title>Niastella vici sp. nov., isolated from farmland soil.</title>
        <authorList>
            <person name="Chen L."/>
            <person name="Wang D."/>
            <person name="Yang S."/>
            <person name="Wang G."/>
        </authorList>
    </citation>
    <scope>NUCLEOTIDE SEQUENCE [LARGE SCALE GENOMIC DNA]</scope>
    <source>
        <strain evidence="3 4">DJ57</strain>
    </source>
</reference>
<feature type="region of interest" description="Disordered" evidence="1">
    <location>
        <begin position="121"/>
        <end position="160"/>
    </location>
</feature>
<comment type="caution">
    <text evidence="3">The sequence shown here is derived from an EMBL/GenBank/DDBJ whole genome shotgun (WGS) entry which is preliminary data.</text>
</comment>
<name>A0A1V9FVI4_9BACT</name>
<keyword evidence="2" id="KW-0472">Membrane</keyword>
<keyword evidence="2" id="KW-0812">Transmembrane</keyword>
<dbReference type="EMBL" id="LVYD01000051">
    <property type="protein sequence ID" value="OQP62362.1"/>
    <property type="molecule type" value="Genomic_DNA"/>
</dbReference>
<dbReference type="SUPFAM" id="SSF49464">
    <property type="entry name" value="Carboxypeptidase regulatory domain-like"/>
    <property type="match status" value="1"/>
</dbReference>
<organism evidence="3 4">
    <name type="scientific">Niastella vici</name>
    <dbReference type="NCBI Taxonomy" id="1703345"/>
    <lineage>
        <taxon>Bacteria</taxon>
        <taxon>Pseudomonadati</taxon>
        <taxon>Bacteroidota</taxon>
        <taxon>Chitinophagia</taxon>
        <taxon>Chitinophagales</taxon>
        <taxon>Chitinophagaceae</taxon>
        <taxon>Niastella</taxon>
    </lineage>
</organism>
<keyword evidence="2" id="KW-1133">Transmembrane helix</keyword>
<feature type="compositionally biased region" description="Low complexity" evidence="1">
    <location>
        <begin position="132"/>
        <end position="147"/>
    </location>
</feature>
<sequence length="500" mass="55337">MSGHKEHTSHYTAADIQRYVQGKLSAREMHAMEKAALDDPFLADAIEGMQEAFTTHEENLVTGQLQQLQQQIKTRTTGPGKVVAFKPFRYWQAVAAAVIVIITGVWIYTLVNNSPISEQNTIAQTESDKSTVPETETQQPKQQEPTPALADGKKISTDSTVSADAIVTPGRSNATSVSKPVHNEVAHNNANGYYRNRIVQPQASAAPPQVYAYDDRKQQTDSVKQEYNNAFEAAKPAMKDVVAEKKLAAPSAAAAPDMAKARRTDDLFKDKERETEVITIARNDSLYNYKSLYKKTANANKKDNNLSGVIKGQVTDHYNNPIANAYLQIPNTRNNFYTDKTGFFKIPANDSVVDVAVNVSGYGTQNFRLQNNAAMNQLQLLPANIALNEVAITPIKGKKLSEGSNQYPNVMVHDAEPVFGWLAFDQYLEKNKKTPAGAPALNGQVLVSFQVNKKGELSDFKTEQSLSKLYDDEAIRLIKQGPSWKLLKGRKARITVMVRF</sequence>
<evidence type="ECO:0000256" key="2">
    <source>
        <dbReference type="SAM" id="Phobius"/>
    </source>
</evidence>
<evidence type="ECO:0000313" key="4">
    <source>
        <dbReference type="Proteomes" id="UP000192796"/>
    </source>
</evidence>
<dbReference type="OrthoDB" id="1112758at2"/>
<gene>
    <name evidence="3" type="ORF">A3860_28805</name>
</gene>
<evidence type="ECO:0000256" key="1">
    <source>
        <dbReference type="SAM" id="MobiDB-lite"/>
    </source>
</evidence>
<proteinExistence type="predicted"/>
<accession>A0A1V9FVI4</accession>
<dbReference type="STRING" id="1703345.A3860_28805"/>
<dbReference type="RefSeq" id="WP_081149325.1">
    <property type="nucleotide sequence ID" value="NZ_LVYD01000051.1"/>
</dbReference>
<protein>
    <recommendedName>
        <fullName evidence="5">TonB C-terminal domain-containing protein</fullName>
    </recommendedName>
</protein>
<dbReference type="AlphaFoldDB" id="A0A1V9FVI4"/>
<evidence type="ECO:0008006" key="5">
    <source>
        <dbReference type="Google" id="ProtNLM"/>
    </source>
</evidence>